<gene>
    <name evidence="2" type="primary">fosA</name>
    <name evidence="2" type="ORF">SK3146_00830</name>
</gene>
<dbReference type="EC" id="2.5.1.18" evidence="2"/>
<accession>A0ABY4RJI7</accession>
<dbReference type="InterPro" id="IPR029068">
    <property type="entry name" value="Glyas_Bleomycin-R_OHBP_Dase"/>
</dbReference>
<proteinExistence type="predicted"/>
<keyword evidence="2" id="KW-0808">Transferase</keyword>
<dbReference type="SUPFAM" id="SSF54593">
    <property type="entry name" value="Glyoxalase/Bleomycin resistance protein/Dihydroxybiphenyl dioxygenase"/>
    <property type="match status" value="1"/>
</dbReference>
<dbReference type="PANTHER" id="PTHR21366">
    <property type="entry name" value="GLYOXALASE FAMILY PROTEIN"/>
    <property type="match status" value="1"/>
</dbReference>
<organism evidence="2 3">
    <name type="scientific">Paenibacillus konkukensis</name>
    <dbReference type="NCBI Taxonomy" id="2020716"/>
    <lineage>
        <taxon>Bacteria</taxon>
        <taxon>Bacillati</taxon>
        <taxon>Bacillota</taxon>
        <taxon>Bacilli</taxon>
        <taxon>Bacillales</taxon>
        <taxon>Paenibacillaceae</taxon>
        <taxon>Paenibacillus</taxon>
    </lineage>
</organism>
<dbReference type="PROSITE" id="PS51819">
    <property type="entry name" value="VOC"/>
    <property type="match status" value="1"/>
</dbReference>
<dbReference type="Pfam" id="PF00903">
    <property type="entry name" value="Glyoxalase"/>
    <property type="match status" value="1"/>
</dbReference>
<evidence type="ECO:0000313" key="2">
    <source>
        <dbReference type="EMBL" id="UQZ81674.1"/>
    </source>
</evidence>
<dbReference type="Gene3D" id="3.10.180.10">
    <property type="entry name" value="2,3-Dihydroxybiphenyl 1,2-Dioxygenase, domain 1"/>
    <property type="match status" value="1"/>
</dbReference>
<dbReference type="InterPro" id="IPR050383">
    <property type="entry name" value="GlyoxalaseI/FosfomycinResist"/>
</dbReference>
<evidence type="ECO:0000313" key="3">
    <source>
        <dbReference type="Proteomes" id="UP001057134"/>
    </source>
</evidence>
<reference evidence="2" key="1">
    <citation type="submission" date="2018-02" db="EMBL/GenBank/DDBJ databases">
        <authorList>
            <person name="Kim S.-K."/>
            <person name="Jung H.-I."/>
            <person name="Lee S.-W."/>
        </authorList>
    </citation>
    <scope>NUCLEOTIDE SEQUENCE</scope>
    <source>
        <strain evidence="2">SK3146</strain>
    </source>
</reference>
<dbReference type="Proteomes" id="UP001057134">
    <property type="component" value="Chromosome"/>
</dbReference>
<dbReference type="InterPro" id="IPR037523">
    <property type="entry name" value="VOC_core"/>
</dbReference>
<dbReference type="InterPro" id="IPR004360">
    <property type="entry name" value="Glyas_Fos-R_dOase_dom"/>
</dbReference>
<dbReference type="PANTHER" id="PTHR21366:SF14">
    <property type="entry name" value="GLYOXALASE DOMAIN-CONTAINING PROTEIN 5"/>
    <property type="match status" value="1"/>
</dbReference>
<feature type="domain" description="VOC" evidence="1">
    <location>
        <begin position="6"/>
        <end position="126"/>
    </location>
</feature>
<keyword evidence="3" id="KW-1185">Reference proteome</keyword>
<dbReference type="GO" id="GO:0004364">
    <property type="term" value="F:glutathione transferase activity"/>
    <property type="evidence" value="ECO:0007669"/>
    <property type="project" value="UniProtKB-EC"/>
</dbReference>
<protein>
    <submittedName>
        <fullName evidence="2">Glutathione transferase FosA</fullName>
        <ecNumber evidence="2">2.5.1.18</ecNumber>
    </submittedName>
</protein>
<reference evidence="2" key="2">
    <citation type="journal article" date="2021" name="J Anim Sci Technol">
        <title>Complete genome sequence of Paenibacillus konkukensis sp. nov. SK3146 as a potential probiotic strain.</title>
        <authorList>
            <person name="Jung H.I."/>
            <person name="Park S."/>
            <person name="Niu K.M."/>
            <person name="Lee S.W."/>
            <person name="Kothari D."/>
            <person name="Yi K.J."/>
            <person name="Kim S.K."/>
        </authorList>
    </citation>
    <scope>NUCLEOTIDE SEQUENCE</scope>
    <source>
        <strain evidence="2">SK3146</strain>
    </source>
</reference>
<evidence type="ECO:0000259" key="1">
    <source>
        <dbReference type="PROSITE" id="PS51819"/>
    </source>
</evidence>
<dbReference type="EMBL" id="CP027059">
    <property type="protein sequence ID" value="UQZ81674.1"/>
    <property type="molecule type" value="Genomic_DNA"/>
</dbReference>
<name>A0ABY4RJI7_9BACL</name>
<sequence>MIRANGFNHATWRVSDLERSLRFYTAILGMKLVHRGRTDAYLEWGHAWICLLERSGAWRAEGADDSGVGCGLDHLAFSIAEADFPEAVHVLEQAGVSIVRGPLQRGGGWSVNFLDPDGIQLELFTGTLESRMKVWT</sequence>